<name>V5ZCI8_9GAMM</name>
<proteinExistence type="predicted"/>
<accession>V5ZCI8</accession>
<dbReference type="EMBL" id="CAHS01000021">
    <property type="protein sequence ID" value="CCG88752.1"/>
    <property type="molecule type" value="Genomic_DNA"/>
</dbReference>
<protein>
    <submittedName>
        <fullName evidence="1">Uncharacterized protein</fullName>
    </submittedName>
</protein>
<dbReference type="Proteomes" id="UP000018217">
    <property type="component" value="Unassembled WGS sequence"/>
</dbReference>
<sequence length="45" mass="5402">MTIFFGFDVHHGKFVRLFYIFKFYTPPHFSAAQTDAKKIILFNFI</sequence>
<reference evidence="1 2" key="1">
    <citation type="journal article" date="2013" name="Syst. Appl. Microbiol.">
        <title>Phylogenetic position and virulence apparatus of the pear flower necrosis pathogen Erwinia piriflorinigrans CFBP 5888T as assessed by comparative genomics.</title>
        <authorList>
            <person name="Smits T.H."/>
            <person name="Rezzonico F."/>
            <person name="Lopez M.M."/>
            <person name="Blom J."/>
            <person name="Goesmann A."/>
            <person name="Frey J.E."/>
            <person name="Duffy B."/>
        </authorList>
    </citation>
    <scope>NUCLEOTIDE SEQUENCE [LARGE SCALE GENOMIC DNA]</scope>
    <source>
        <strain evidence="2">CFBP5888</strain>
    </source>
</reference>
<comment type="caution">
    <text evidence="1">The sequence shown here is derived from an EMBL/GenBank/DDBJ whole genome shotgun (WGS) entry which is preliminary data.</text>
</comment>
<organism evidence="1 2">
    <name type="scientific">Erwinia piriflorinigrans CFBP 5888</name>
    <dbReference type="NCBI Taxonomy" id="1161919"/>
    <lineage>
        <taxon>Bacteria</taxon>
        <taxon>Pseudomonadati</taxon>
        <taxon>Pseudomonadota</taxon>
        <taxon>Gammaproteobacteria</taxon>
        <taxon>Enterobacterales</taxon>
        <taxon>Erwiniaceae</taxon>
        <taxon>Erwinia</taxon>
    </lineage>
</organism>
<evidence type="ECO:0000313" key="1">
    <source>
        <dbReference type="EMBL" id="CCG88752.1"/>
    </source>
</evidence>
<gene>
    <name evidence="1" type="ORF">EPIR_3389</name>
</gene>
<keyword evidence="2" id="KW-1185">Reference proteome</keyword>
<evidence type="ECO:0000313" key="2">
    <source>
        <dbReference type="Proteomes" id="UP000018217"/>
    </source>
</evidence>
<dbReference type="AlphaFoldDB" id="V5ZCI8"/>